<evidence type="ECO:0000313" key="3">
    <source>
        <dbReference type="Proteomes" id="UP001148838"/>
    </source>
</evidence>
<sequence>MSPGSSTESYPAFARIGLRENLGKSLNQGQGDVNWIDPDQDYCKLLAEVLVAEVSTSCTASGSVLGNRQQQRQHSNITTTSTTQSSDQYHGRRAAVELVSLGSVVGIALTFCARGCGFNPGTGRWHLSVLKCDMFKCDRLMSVDLLACKRTPAGQNCGTPATLRASKLLKDIPPEPRRLAVARFRLNTEHDILGKHLNRLGILPSASCILCHQQEDMDRQHLAKCPALKSSKEVLTNSHPGRPTMRDLDAKYTKTGVYEAERLSESQFERTGTSQIAELDFTALLPTAFTCFVIEQQMTASRHPNGKHQPTPPRPVP</sequence>
<feature type="region of interest" description="Disordered" evidence="1">
    <location>
        <begin position="65"/>
        <end position="88"/>
    </location>
</feature>
<gene>
    <name evidence="2" type="ORF">ANN_07309</name>
</gene>
<evidence type="ECO:0000313" key="2">
    <source>
        <dbReference type="EMBL" id="KAJ4439192.1"/>
    </source>
</evidence>
<feature type="compositionally biased region" description="Polar residues" evidence="1">
    <location>
        <begin position="65"/>
        <end position="77"/>
    </location>
</feature>
<accession>A0ABQ8SZV4</accession>
<evidence type="ECO:0000256" key="1">
    <source>
        <dbReference type="SAM" id="MobiDB-lite"/>
    </source>
</evidence>
<proteinExistence type="predicted"/>
<keyword evidence="3" id="KW-1185">Reference proteome</keyword>
<dbReference type="EMBL" id="JAJSOF020000017">
    <property type="protein sequence ID" value="KAJ4439192.1"/>
    <property type="molecule type" value="Genomic_DNA"/>
</dbReference>
<protein>
    <submittedName>
        <fullName evidence="2">Uncharacterized protein</fullName>
    </submittedName>
</protein>
<reference evidence="2 3" key="1">
    <citation type="journal article" date="2022" name="Allergy">
        <title>Genome assembly and annotation of Periplaneta americana reveal a comprehensive cockroach allergen profile.</title>
        <authorList>
            <person name="Wang L."/>
            <person name="Xiong Q."/>
            <person name="Saelim N."/>
            <person name="Wang L."/>
            <person name="Nong W."/>
            <person name="Wan A.T."/>
            <person name="Shi M."/>
            <person name="Liu X."/>
            <person name="Cao Q."/>
            <person name="Hui J.H.L."/>
            <person name="Sookrung N."/>
            <person name="Leung T.F."/>
            <person name="Tungtrongchitr A."/>
            <person name="Tsui S.K.W."/>
        </authorList>
    </citation>
    <scope>NUCLEOTIDE SEQUENCE [LARGE SCALE GENOMIC DNA]</scope>
    <source>
        <strain evidence="2">PWHHKU_190912</strain>
    </source>
</reference>
<organism evidence="2 3">
    <name type="scientific">Periplaneta americana</name>
    <name type="common">American cockroach</name>
    <name type="synonym">Blatta americana</name>
    <dbReference type="NCBI Taxonomy" id="6978"/>
    <lineage>
        <taxon>Eukaryota</taxon>
        <taxon>Metazoa</taxon>
        <taxon>Ecdysozoa</taxon>
        <taxon>Arthropoda</taxon>
        <taxon>Hexapoda</taxon>
        <taxon>Insecta</taxon>
        <taxon>Pterygota</taxon>
        <taxon>Neoptera</taxon>
        <taxon>Polyneoptera</taxon>
        <taxon>Dictyoptera</taxon>
        <taxon>Blattodea</taxon>
        <taxon>Blattoidea</taxon>
        <taxon>Blattidae</taxon>
        <taxon>Blattinae</taxon>
        <taxon>Periplaneta</taxon>
    </lineage>
</organism>
<name>A0ABQ8SZV4_PERAM</name>
<comment type="caution">
    <text evidence="2">The sequence shown here is derived from an EMBL/GenBank/DDBJ whole genome shotgun (WGS) entry which is preliminary data.</text>
</comment>
<dbReference type="Proteomes" id="UP001148838">
    <property type="component" value="Unassembled WGS sequence"/>
</dbReference>